<organism evidence="2 3">
    <name type="scientific">Halorubrum ezzemoulense</name>
    <name type="common">Halorubrum chaoviator</name>
    <dbReference type="NCBI Taxonomy" id="337243"/>
    <lineage>
        <taxon>Archaea</taxon>
        <taxon>Methanobacteriati</taxon>
        <taxon>Methanobacteriota</taxon>
        <taxon>Stenosarchaea group</taxon>
        <taxon>Halobacteria</taxon>
        <taxon>Halobacteriales</taxon>
        <taxon>Haloferacaceae</taxon>
        <taxon>Halorubrum</taxon>
    </lineage>
</organism>
<gene>
    <name evidence="2" type="ORF">PM085_15805</name>
</gene>
<feature type="transmembrane region" description="Helical" evidence="1">
    <location>
        <begin position="100"/>
        <end position="122"/>
    </location>
</feature>
<reference evidence="2 3" key="1">
    <citation type="submission" date="2023-01" db="EMBL/GenBank/DDBJ databases">
        <title>Halorubrum ezzemoulense from Santa Pola, Spain.</title>
        <authorList>
            <person name="Feng Y."/>
            <person name="Louyakis A.S."/>
            <person name="Gogarten J.P."/>
        </authorList>
    </citation>
    <scope>NUCLEOTIDE SEQUENCE [LARGE SCALE GENOMIC DNA]</scope>
    <source>
        <strain evidence="2 3">AMM015</strain>
    </source>
</reference>
<evidence type="ECO:0008006" key="4">
    <source>
        <dbReference type="Google" id="ProtNLM"/>
    </source>
</evidence>
<sequence length="167" mass="17969">MTTEMGPRDVDLGLRERFAGHFIRFWAWAVGVVSDDVDLRFRVPTATLFLSGESEHSGDEYERGSLAATLVSMNEVAMMGVLAYCGMGITSLAAAPGGVIIPLLLFTVACVASVSLTGSASLTSSINVVDHTTEPAPDALDDLQQQYVDGEIDEEQLGERTAEVWER</sequence>
<proteinExistence type="predicted"/>
<feature type="transmembrane region" description="Helical" evidence="1">
    <location>
        <begin position="76"/>
        <end position="94"/>
    </location>
</feature>
<comment type="caution">
    <text evidence="2">The sequence shown here is derived from an EMBL/GenBank/DDBJ whole genome shotgun (WGS) entry which is preliminary data.</text>
</comment>
<name>A0ABT4Z6M7_HALEZ</name>
<dbReference type="Proteomes" id="UP001210528">
    <property type="component" value="Unassembled WGS sequence"/>
</dbReference>
<dbReference type="EMBL" id="JAQLUK010000027">
    <property type="protein sequence ID" value="MDB2293722.1"/>
    <property type="molecule type" value="Genomic_DNA"/>
</dbReference>
<evidence type="ECO:0000313" key="3">
    <source>
        <dbReference type="Proteomes" id="UP001210528"/>
    </source>
</evidence>
<keyword evidence="1" id="KW-0812">Transmembrane</keyword>
<evidence type="ECO:0000313" key="2">
    <source>
        <dbReference type="EMBL" id="MDB2293722.1"/>
    </source>
</evidence>
<keyword evidence="1" id="KW-1133">Transmembrane helix</keyword>
<evidence type="ECO:0000256" key="1">
    <source>
        <dbReference type="SAM" id="Phobius"/>
    </source>
</evidence>
<keyword evidence="3" id="KW-1185">Reference proteome</keyword>
<accession>A0ABT4Z6M7</accession>
<keyword evidence="1" id="KW-0472">Membrane</keyword>
<dbReference type="RefSeq" id="WP_271970482.1">
    <property type="nucleotide sequence ID" value="NZ_JAQLUK010000027.1"/>
</dbReference>
<protein>
    <recommendedName>
        <fullName evidence="4">SHOCT domain-containing protein</fullName>
    </recommendedName>
</protein>